<gene>
    <name evidence="1" type="ORF">ACFOSB_07155</name>
</gene>
<dbReference type="Proteomes" id="UP001595803">
    <property type="component" value="Unassembled WGS sequence"/>
</dbReference>
<protein>
    <submittedName>
        <fullName evidence="1">DUF2716 domain-containing protein</fullName>
    </submittedName>
</protein>
<organism evidence="1 2">
    <name type="scientific">Deinococcus rufus</name>
    <dbReference type="NCBI Taxonomy" id="2136097"/>
    <lineage>
        <taxon>Bacteria</taxon>
        <taxon>Thermotogati</taxon>
        <taxon>Deinococcota</taxon>
        <taxon>Deinococci</taxon>
        <taxon>Deinococcales</taxon>
        <taxon>Deinococcaceae</taxon>
        <taxon>Deinococcus</taxon>
    </lineage>
</organism>
<evidence type="ECO:0000313" key="2">
    <source>
        <dbReference type="Proteomes" id="UP001595803"/>
    </source>
</evidence>
<name>A0ABV7Z6D9_9DEIO</name>
<dbReference type="EMBL" id="JBHRZG010000007">
    <property type="protein sequence ID" value="MFC3832634.1"/>
    <property type="molecule type" value="Genomic_DNA"/>
</dbReference>
<proteinExistence type="predicted"/>
<sequence length="167" mass="19484">MSGWRKLEEPEYTHIWDYVYDGLGFHPSTAFSHWPGFREPTPSVTFKLSSPSVPEEEEEFYEVMWEALKSCSPPGKEIYSLDWHHECFTYDPHAFPPPPQELQFTRGLYPNGDYGITLSHDLNWGVLGHPWEFTICIFGQPLLNVIEKNPPKLFRHIIRRDGWGTTS</sequence>
<keyword evidence="2" id="KW-1185">Reference proteome</keyword>
<reference evidence="2" key="1">
    <citation type="journal article" date="2019" name="Int. J. Syst. Evol. Microbiol.">
        <title>The Global Catalogue of Microorganisms (GCM) 10K type strain sequencing project: providing services to taxonomists for standard genome sequencing and annotation.</title>
        <authorList>
            <consortium name="The Broad Institute Genomics Platform"/>
            <consortium name="The Broad Institute Genome Sequencing Center for Infectious Disease"/>
            <person name="Wu L."/>
            <person name="Ma J."/>
        </authorList>
    </citation>
    <scope>NUCLEOTIDE SEQUENCE [LARGE SCALE GENOMIC DNA]</scope>
    <source>
        <strain evidence="2">CCTCC AB 2017081</strain>
    </source>
</reference>
<dbReference type="InterPro" id="IPR020323">
    <property type="entry name" value="DUF2716"/>
</dbReference>
<dbReference type="RefSeq" id="WP_295816291.1">
    <property type="nucleotide sequence ID" value="NZ_JBHRZG010000007.1"/>
</dbReference>
<comment type="caution">
    <text evidence="1">The sequence shown here is derived from an EMBL/GenBank/DDBJ whole genome shotgun (WGS) entry which is preliminary data.</text>
</comment>
<dbReference type="Pfam" id="PF10898">
    <property type="entry name" value="DUF2716"/>
    <property type="match status" value="1"/>
</dbReference>
<accession>A0ABV7Z6D9</accession>
<evidence type="ECO:0000313" key="1">
    <source>
        <dbReference type="EMBL" id="MFC3832634.1"/>
    </source>
</evidence>